<dbReference type="STRING" id="585531.HMPREF0063_11903"/>
<accession>E2SDW7</accession>
<dbReference type="HOGENOM" id="CLU_878895_0_0_11"/>
<dbReference type="EMBL" id="ACLF03000006">
    <property type="protein sequence ID" value="EFQ82694.1"/>
    <property type="molecule type" value="Genomic_DNA"/>
</dbReference>
<name>E2SDW7_9ACTN</name>
<keyword evidence="3" id="KW-1185">Reference proteome</keyword>
<dbReference type="PROSITE" id="PS51688">
    <property type="entry name" value="ICA"/>
    <property type="match status" value="1"/>
</dbReference>
<dbReference type="AlphaFoldDB" id="E2SDW7"/>
<evidence type="ECO:0000313" key="3">
    <source>
        <dbReference type="Proteomes" id="UP000003111"/>
    </source>
</evidence>
<sequence length="316" mass="33253">MAGGFVVPKTGEAGVAETIVEVQRQQANTRSANDFESAVIGAGGITVKDGGGVVLLDSEGRPVTQIREGSIVADDPDTGAALMYFGGSLFMWDDRAGNPEGFGQIYTDPGAGSRLVRIFPPHDPAASGLENSLTLQGTGDAAAGNAWMYSDGQITLRVQNAGGTRVGTLSLAAARVDIDANHLGLYSLPTTSSGANLHLGTVGGQFTVALVTSSERYKQDIADAEIDPDAVLRWVPRTWRDKHDVAAVGDDAAEHVGFIAEEIHAETPEFVNLDDEGRPDSLKYDRMVAGLHAVVKAQAELLDELKARVASLEAQQ</sequence>
<dbReference type="Proteomes" id="UP000003111">
    <property type="component" value="Unassembled WGS sequence"/>
</dbReference>
<gene>
    <name evidence="2" type="ORF">HMPREF0063_11903</name>
</gene>
<feature type="domain" description="Peptidase S74" evidence="1">
    <location>
        <begin position="213"/>
        <end position="309"/>
    </location>
</feature>
<dbReference type="RefSeq" id="WP_007076995.1">
    <property type="nucleotide sequence ID" value="NZ_CM001024.1"/>
</dbReference>
<dbReference type="Pfam" id="PF13884">
    <property type="entry name" value="Peptidase_S74"/>
    <property type="match status" value="1"/>
</dbReference>
<proteinExistence type="predicted"/>
<evidence type="ECO:0000259" key="1">
    <source>
        <dbReference type="PROSITE" id="PS51688"/>
    </source>
</evidence>
<dbReference type="InterPro" id="IPR030392">
    <property type="entry name" value="S74_ICA"/>
</dbReference>
<evidence type="ECO:0000313" key="2">
    <source>
        <dbReference type="EMBL" id="EFQ82694.1"/>
    </source>
</evidence>
<organism evidence="2 3">
    <name type="scientific">Aeromicrobium marinum DSM 15272</name>
    <dbReference type="NCBI Taxonomy" id="585531"/>
    <lineage>
        <taxon>Bacteria</taxon>
        <taxon>Bacillati</taxon>
        <taxon>Actinomycetota</taxon>
        <taxon>Actinomycetes</taxon>
        <taxon>Propionibacteriales</taxon>
        <taxon>Nocardioidaceae</taxon>
        <taxon>Aeromicrobium</taxon>
    </lineage>
</organism>
<comment type="caution">
    <text evidence="2">The sequence shown here is derived from an EMBL/GenBank/DDBJ whole genome shotgun (WGS) entry which is preliminary data.</text>
</comment>
<dbReference type="OrthoDB" id="5197639at2"/>
<reference evidence="2" key="1">
    <citation type="submission" date="2010-08" db="EMBL/GenBank/DDBJ databases">
        <authorList>
            <person name="Muzny D."/>
            <person name="Qin X."/>
            <person name="Buhay C."/>
            <person name="Dugan-Rocha S."/>
            <person name="Ding Y."/>
            <person name="Chen G."/>
            <person name="Hawes A."/>
            <person name="Holder M."/>
            <person name="Jhangiani S."/>
            <person name="Johnson A."/>
            <person name="Khan Z."/>
            <person name="Li Z."/>
            <person name="Liu W."/>
            <person name="Liu X."/>
            <person name="Perez L."/>
            <person name="Shen H."/>
            <person name="Wang Q."/>
            <person name="Watt J."/>
            <person name="Xi L."/>
            <person name="Xin Y."/>
            <person name="Zhou J."/>
            <person name="Deng J."/>
            <person name="Jiang H."/>
            <person name="Liu Y."/>
            <person name="Qu J."/>
            <person name="Song X.-Z."/>
            <person name="Zhang L."/>
            <person name="Villasana D."/>
            <person name="Johnson A."/>
            <person name="Liu J."/>
            <person name="Liyanage D."/>
            <person name="Lorensuhewa L."/>
            <person name="Robinson T."/>
            <person name="Song A."/>
            <person name="Song B.-B."/>
            <person name="Dinh H."/>
            <person name="Thornton R."/>
            <person name="Coyle M."/>
            <person name="Francisco L."/>
            <person name="Jackson L."/>
            <person name="Javaid M."/>
            <person name="Korchina V."/>
            <person name="Kovar C."/>
            <person name="Mata R."/>
            <person name="Mathew T."/>
            <person name="Ngo R."/>
            <person name="Nguyen L."/>
            <person name="Nguyen N."/>
            <person name="Okwuonu G."/>
            <person name="Ongeri F."/>
            <person name="Pham C."/>
            <person name="Simmons D."/>
            <person name="Wilczek-Boney K."/>
            <person name="Hale W."/>
            <person name="Jakkamsetti A."/>
            <person name="Pham P."/>
            <person name="Ruth R."/>
            <person name="San Lucas F."/>
            <person name="Warren J."/>
            <person name="Zhang J."/>
            <person name="Zhao Z."/>
            <person name="Zhou C."/>
            <person name="Zhu D."/>
            <person name="Lee S."/>
            <person name="Bess C."/>
            <person name="Blankenburg K."/>
            <person name="Forbes L."/>
            <person name="Fu Q."/>
            <person name="Gubbala S."/>
            <person name="Hirani K."/>
            <person name="Jayaseelan J.C."/>
            <person name="Lara F."/>
            <person name="Munidasa M."/>
            <person name="Palculict T."/>
            <person name="Patil S."/>
            <person name="Pu L.-L."/>
            <person name="Saada N."/>
            <person name="Tang L."/>
            <person name="Weissenberger G."/>
            <person name="Zhu Y."/>
            <person name="Hemphill L."/>
            <person name="Shang Y."/>
            <person name="Youmans B."/>
            <person name="Ayvaz T."/>
            <person name="Ross M."/>
            <person name="Santibanez J."/>
            <person name="Aqrawi P."/>
            <person name="Gross S."/>
            <person name="Joshi V."/>
            <person name="Fowler G."/>
            <person name="Nazareth L."/>
            <person name="Reid J."/>
            <person name="Worley K."/>
            <person name="Petrosino J."/>
            <person name="Highlander S."/>
            <person name="Gibbs R."/>
        </authorList>
    </citation>
    <scope>NUCLEOTIDE SEQUENCE [LARGE SCALE GENOMIC DNA]</scope>
    <source>
        <strain evidence="2">DSM 15272</strain>
    </source>
</reference>
<protein>
    <recommendedName>
        <fullName evidence="1">Peptidase S74 domain-containing protein</fullName>
    </recommendedName>
</protein>